<feature type="compositionally biased region" description="Basic and acidic residues" evidence="8">
    <location>
        <begin position="67"/>
        <end position="76"/>
    </location>
</feature>
<evidence type="ECO:0000313" key="10">
    <source>
        <dbReference type="EMBL" id="PWI73073.1"/>
    </source>
</evidence>
<proteinExistence type="inferred from homology"/>
<evidence type="ECO:0000256" key="1">
    <source>
        <dbReference type="ARBA" id="ARBA00006336"/>
    </source>
</evidence>
<dbReference type="EC" id="3.5.1.19" evidence="6"/>
<dbReference type="Gene3D" id="3.40.50.850">
    <property type="entry name" value="Isochorismatase-like"/>
    <property type="match status" value="1"/>
</dbReference>
<comment type="caution">
    <text evidence="10">The sequence shown here is derived from an EMBL/GenBank/DDBJ whole genome shotgun (WGS) entry which is preliminary data.</text>
</comment>
<dbReference type="GO" id="GO:0046872">
    <property type="term" value="F:metal ion binding"/>
    <property type="evidence" value="ECO:0007669"/>
    <property type="project" value="UniProtKB-KW"/>
</dbReference>
<dbReference type="InterPro" id="IPR052347">
    <property type="entry name" value="Isochorismatase_Nicotinamidase"/>
</dbReference>
<dbReference type="Proteomes" id="UP000245956">
    <property type="component" value="Unassembled WGS sequence"/>
</dbReference>
<feature type="domain" description="Isochorismatase-like" evidence="9">
    <location>
        <begin position="170"/>
        <end position="381"/>
    </location>
</feature>
<reference evidence="10 11" key="1">
    <citation type="journal article" date="2016" name="Front. Microbiol.">
        <title>Genome and transcriptome sequences reveal the specific parasitism of the nematophagous Purpureocillium lilacinum 36-1.</title>
        <authorList>
            <person name="Xie J."/>
            <person name="Li S."/>
            <person name="Mo C."/>
            <person name="Xiao X."/>
            <person name="Peng D."/>
            <person name="Wang G."/>
            <person name="Xiao Y."/>
        </authorList>
    </citation>
    <scope>NUCLEOTIDE SEQUENCE [LARGE SCALE GENOMIC DNA]</scope>
    <source>
        <strain evidence="10 11">36-1</strain>
    </source>
</reference>
<feature type="region of interest" description="Disordered" evidence="8">
    <location>
        <begin position="66"/>
        <end position="90"/>
    </location>
</feature>
<keyword evidence="4" id="KW-0378">Hydrolase</keyword>
<dbReference type="InterPro" id="IPR036380">
    <property type="entry name" value="Isochorismatase-like_sf"/>
</dbReference>
<name>A0A2U3EF39_PURLI</name>
<dbReference type="GO" id="GO:0008936">
    <property type="term" value="F:nicotinamidase activity"/>
    <property type="evidence" value="ECO:0007669"/>
    <property type="project" value="UniProtKB-EC"/>
</dbReference>
<dbReference type="AlphaFoldDB" id="A0A2U3EF39"/>
<dbReference type="PANTHER" id="PTHR11080">
    <property type="entry name" value="PYRAZINAMIDASE/NICOTINAMIDASE"/>
    <property type="match status" value="1"/>
</dbReference>
<evidence type="ECO:0000256" key="7">
    <source>
        <dbReference type="ARBA" id="ARBA00043224"/>
    </source>
</evidence>
<evidence type="ECO:0000256" key="4">
    <source>
        <dbReference type="ARBA" id="ARBA00022801"/>
    </source>
</evidence>
<dbReference type="CDD" id="cd01011">
    <property type="entry name" value="nicotinamidase"/>
    <property type="match status" value="1"/>
</dbReference>
<accession>A0A2U3EF39</accession>
<organism evidence="10 11">
    <name type="scientific">Purpureocillium lilacinum</name>
    <name type="common">Paecilomyces lilacinus</name>
    <dbReference type="NCBI Taxonomy" id="33203"/>
    <lineage>
        <taxon>Eukaryota</taxon>
        <taxon>Fungi</taxon>
        <taxon>Dikarya</taxon>
        <taxon>Ascomycota</taxon>
        <taxon>Pezizomycotina</taxon>
        <taxon>Sordariomycetes</taxon>
        <taxon>Hypocreomycetidae</taxon>
        <taxon>Hypocreales</taxon>
        <taxon>Ophiocordycipitaceae</taxon>
        <taxon>Purpureocillium</taxon>
    </lineage>
</organism>
<evidence type="ECO:0000259" key="9">
    <source>
        <dbReference type="Pfam" id="PF00857"/>
    </source>
</evidence>
<sequence length="395" mass="43086">MHGYALLTTCIPGHHQRSPNKDLDPARPLRSWDCLALPHRRVHSLPSCHIEPTWPEYDVVPGCLTPRTDRTPDSQGERLAGPQTLTPPRVGVKWGRRAAPRFGRLHALLTCSIVRQPTTTTPSAAHVHRSRLPGKTQGECSTVHIVVRRGLAIPSTEAPVMADGGAFKPALLVIDFQEDFCPPNGSLAVPHGRAIAPTVNALLALPFPVRLATRDYHPADHVSFAANHSGAQPFTSSTTIAYPSDTETGTNSASYPPYETTLWPTHCVQGTPGAELVPELRRDRLQGVIDKGKRRDVEMYSAFYDPFRVSDSGLAGRLRDEGVTDVFVVGLAADFCVKATAEHAHDEGFHSYIIDEGTRPVLPDKWAECRDEITARGVKIVSVDGDEVARVKALP</sequence>
<comment type="similarity">
    <text evidence="1">Belongs to the isochorismatase family.</text>
</comment>
<protein>
    <recommendedName>
        <fullName evidence="6">nicotinamidase</fullName>
        <ecNumber evidence="6">3.5.1.19</ecNumber>
    </recommendedName>
    <alternativeName>
        <fullName evidence="7">Nicotinamide deamidase</fullName>
    </alternativeName>
</protein>
<evidence type="ECO:0000256" key="6">
    <source>
        <dbReference type="ARBA" id="ARBA00039017"/>
    </source>
</evidence>
<comment type="pathway">
    <text evidence="5">Cofactor biosynthesis; nicotinate biosynthesis; nicotinate from nicotinamide: step 1/1.</text>
</comment>
<dbReference type="InterPro" id="IPR000868">
    <property type="entry name" value="Isochorismatase-like_dom"/>
</dbReference>
<dbReference type="GO" id="GO:0019363">
    <property type="term" value="P:pyridine nucleotide biosynthetic process"/>
    <property type="evidence" value="ECO:0007669"/>
    <property type="project" value="UniProtKB-KW"/>
</dbReference>
<evidence type="ECO:0000256" key="2">
    <source>
        <dbReference type="ARBA" id="ARBA00022642"/>
    </source>
</evidence>
<dbReference type="SUPFAM" id="SSF52499">
    <property type="entry name" value="Isochorismatase-like hydrolases"/>
    <property type="match status" value="1"/>
</dbReference>
<dbReference type="PANTHER" id="PTHR11080:SF2">
    <property type="entry name" value="LD05707P"/>
    <property type="match status" value="1"/>
</dbReference>
<keyword evidence="3" id="KW-0479">Metal-binding</keyword>
<evidence type="ECO:0000256" key="5">
    <source>
        <dbReference type="ARBA" id="ARBA00037900"/>
    </source>
</evidence>
<dbReference type="EMBL" id="LCWV01000005">
    <property type="protein sequence ID" value="PWI73073.1"/>
    <property type="molecule type" value="Genomic_DNA"/>
</dbReference>
<gene>
    <name evidence="10" type="ORF">PCL_10088</name>
</gene>
<evidence type="ECO:0000256" key="8">
    <source>
        <dbReference type="SAM" id="MobiDB-lite"/>
    </source>
</evidence>
<evidence type="ECO:0000313" key="11">
    <source>
        <dbReference type="Proteomes" id="UP000245956"/>
    </source>
</evidence>
<dbReference type="Pfam" id="PF00857">
    <property type="entry name" value="Isochorismatase"/>
    <property type="match status" value="1"/>
</dbReference>
<keyword evidence="2" id="KW-0662">Pyridine nucleotide biosynthesis</keyword>
<evidence type="ECO:0000256" key="3">
    <source>
        <dbReference type="ARBA" id="ARBA00022723"/>
    </source>
</evidence>